<sequence length="108" mass="12335">HGIGTLMAKKNAGVKKKKSRPRTFTGVRHDLDDFFKMTDALTSEDRCHYPFIVLTPAGHVVIERKGSGLATQYPPESNVLCQWPGKWRSDFFHFTVKEFRARWGAAKK</sequence>
<gene>
    <name evidence="1" type="ORF">LCGC14_2931320</name>
</gene>
<feature type="non-terminal residue" evidence="1">
    <location>
        <position position="1"/>
    </location>
</feature>
<dbReference type="AlphaFoldDB" id="A0A0F9ABV3"/>
<protein>
    <submittedName>
        <fullName evidence="1">Uncharacterized protein</fullName>
    </submittedName>
</protein>
<name>A0A0F9ABV3_9ZZZZ</name>
<reference evidence="1" key="1">
    <citation type="journal article" date="2015" name="Nature">
        <title>Complex archaea that bridge the gap between prokaryotes and eukaryotes.</title>
        <authorList>
            <person name="Spang A."/>
            <person name="Saw J.H."/>
            <person name="Jorgensen S.L."/>
            <person name="Zaremba-Niedzwiedzka K."/>
            <person name="Martijn J."/>
            <person name="Lind A.E."/>
            <person name="van Eijk R."/>
            <person name="Schleper C."/>
            <person name="Guy L."/>
            <person name="Ettema T.J."/>
        </authorList>
    </citation>
    <scope>NUCLEOTIDE SEQUENCE</scope>
</reference>
<comment type="caution">
    <text evidence="1">The sequence shown here is derived from an EMBL/GenBank/DDBJ whole genome shotgun (WGS) entry which is preliminary data.</text>
</comment>
<evidence type="ECO:0000313" key="1">
    <source>
        <dbReference type="EMBL" id="KKK69711.1"/>
    </source>
</evidence>
<dbReference type="EMBL" id="LAZR01058521">
    <property type="protein sequence ID" value="KKK69711.1"/>
    <property type="molecule type" value="Genomic_DNA"/>
</dbReference>
<organism evidence="1">
    <name type="scientific">marine sediment metagenome</name>
    <dbReference type="NCBI Taxonomy" id="412755"/>
    <lineage>
        <taxon>unclassified sequences</taxon>
        <taxon>metagenomes</taxon>
        <taxon>ecological metagenomes</taxon>
    </lineage>
</organism>
<proteinExistence type="predicted"/>
<accession>A0A0F9ABV3</accession>